<dbReference type="Proteomes" id="UP000383932">
    <property type="component" value="Unassembled WGS sequence"/>
</dbReference>
<evidence type="ECO:0000313" key="3">
    <source>
        <dbReference type="Proteomes" id="UP000383932"/>
    </source>
</evidence>
<proteinExistence type="predicted"/>
<keyword evidence="3" id="KW-1185">Reference proteome</keyword>
<organism evidence="2 3">
    <name type="scientific">Ceratobasidium theobromae</name>
    <dbReference type="NCBI Taxonomy" id="1582974"/>
    <lineage>
        <taxon>Eukaryota</taxon>
        <taxon>Fungi</taxon>
        <taxon>Dikarya</taxon>
        <taxon>Basidiomycota</taxon>
        <taxon>Agaricomycotina</taxon>
        <taxon>Agaricomycetes</taxon>
        <taxon>Cantharellales</taxon>
        <taxon>Ceratobasidiaceae</taxon>
        <taxon>Ceratobasidium</taxon>
    </lineage>
</organism>
<dbReference type="AlphaFoldDB" id="A0A5N5QEJ3"/>
<gene>
    <name evidence="2" type="ORF">CTheo_6390</name>
</gene>
<dbReference type="EMBL" id="SSOP01000191">
    <property type="protein sequence ID" value="KAB5590172.1"/>
    <property type="molecule type" value="Genomic_DNA"/>
</dbReference>
<evidence type="ECO:0000256" key="1">
    <source>
        <dbReference type="SAM" id="Coils"/>
    </source>
</evidence>
<keyword evidence="1" id="KW-0175">Coiled coil</keyword>
<feature type="coiled-coil region" evidence="1">
    <location>
        <begin position="163"/>
        <end position="220"/>
    </location>
</feature>
<name>A0A5N5QEJ3_9AGAM</name>
<dbReference type="OrthoDB" id="3151578at2759"/>
<evidence type="ECO:0000313" key="2">
    <source>
        <dbReference type="EMBL" id="KAB5590172.1"/>
    </source>
</evidence>
<sequence length="301" mass="33480">MAAPPPYYTTQAALQAGHGDLATTIRQLSNMTIKLDGQFQAVFSALKTEEMFDTSPTVPSNRWKDIRGIYTGLMWATRNAATDLKSHTTELVDIIIPAVAEPRAGKEDKIRVIQRFIDKPAPSLLTSERATQQIDQLKQQIGPFIEEYKVGLEAKIAPVKEEIAKFKEADDKQKAEKKKAEEASGGLFGFLHRRPPSIELVDYESKIKRSEGNIEKWKQLSNDLDGYVREICTGLDTIPDRVGSAFSALWIHETEDAQHLRQIIEESPDGNVHDIDIAAGTYGLIKSALTYFATNVNNPGP</sequence>
<accession>A0A5N5QEJ3</accession>
<comment type="caution">
    <text evidence="2">The sequence shown here is derived from an EMBL/GenBank/DDBJ whole genome shotgun (WGS) entry which is preliminary data.</text>
</comment>
<reference evidence="2 3" key="1">
    <citation type="journal article" date="2019" name="Fungal Biol. Biotechnol.">
        <title>Draft genome sequence of fastidious pathogen Ceratobasidium theobromae, which causes vascular-streak dieback in Theobroma cacao.</title>
        <authorList>
            <person name="Ali S.S."/>
            <person name="Asman A."/>
            <person name="Shao J."/>
            <person name="Firmansyah A.P."/>
            <person name="Susilo A.W."/>
            <person name="Rosmana A."/>
            <person name="McMahon P."/>
            <person name="Junaid M."/>
            <person name="Guest D."/>
            <person name="Kheng T.Y."/>
            <person name="Meinhardt L.W."/>
            <person name="Bailey B.A."/>
        </authorList>
    </citation>
    <scope>NUCLEOTIDE SEQUENCE [LARGE SCALE GENOMIC DNA]</scope>
    <source>
        <strain evidence="2 3">CT2</strain>
    </source>
</reference>
<protein>
    <submittedName>
        <fullName evidence="2">Uncharacterized protein</fullName>
    </submittedName>
</protein>